<evidence type="ECO:0000313" key="1">
    <source>
        <dbReference type="EMBL" id="QWS32818.1"/>
    </source>
</evidence>
<reference evidence="1" key="1">
    <citation type="submission" date="2021-06" db="EMBL/GenBank/DDBJ databases">
        <authorList>
            <person name="Ellington A.J."/>
            <person name="Bryan N.C."/>
            <person name="Christner B.C."/>
            <person name="Reisch C.R."/>
        </authorList>
    </citation>
    <scope>NUCLEOTIDE SEQUENCE</scope>
    <source>
        <strain evidence="1">L6-1</strain>
    </source>
</reference>
<organism evidence="1 2">
    <name type="scientific">Curtobacterium aetherium</name>
    <dbReference type="NCBI Taxonomy" id="2841594"/>
    <lineage>
        <taxon>Bacteria</taxon>
        <taxon>Bacillati</taxon>
        <taxon>Actinomycetota</taxon>
        <taxon>Actinomycetes</taxon>
        <taxon>Micrococcales</taxon>
        <taxon>Microbacteriaceae</taxon>
        <taxon>Curtobacterium</taxon>
    </lineage>
</organism>
<proteinExistence type="predicted"/>
<keyword evidence="2" id="KW-1185">Reference proteome</keyword>
<gene>
    <name evidence="1" type="ORF">KM842_11115</name>
</gene>
<name>A0ACD1E1L0_9MICO</name>
<accession>A0ACD1E1L0</accession>
<evidence type="ECO:0000313" key="2">
    <source>
        <dbReference type="Proteomes" id="UP000681794"/>
    </source>
</evidence>
<keyword evidence="1" id="KW-0808">Transferase</keyword>
<dbReference type="EMBL" id="CP076544">
    <property type="protein sequence ID" value="QWS32818.1"/>
    <property type="molecule type" value="Genomic_DNA"/>
</dbReference>
<dbReference type="Proteomes" id="UP000681794">
    <property type="component" value="Chromosome"/>
</dbReference>
<protein>
    <submittedName>
        <fullName evidence="1">Acyltransferase</fullName>
    </submittedName>
</protein>
<keyword evidence="1" id="KW-0012">Acyltransferase</keyword>
<sequence>MDVPLHSSRISDRVSALDGLRAVLATAICAYHLGAPGLQSAVLALPVFYALSGTLITSLLLAEVHRHGRVRLGRFVLNRLLRIAPPVLALTAVVALLWPWVGGYGGSTTDLGLAVGLALTWTTNLGRAYLGIHQGVLDPLWSLSAEEQFYVFWPVLAALALPVVRRRRALFWVLGAVIVVGPLSCVPFFAPSPDAGPALVYYAPPLSMSSLASGCFAALLLDHLRGSERWTARAGRIAARTGFVLLAALVVLMPAQWKSDPLVVLGMVPASGLVAAVFIAGLGTSDTVVARVLAWRPLAWYGARASYSLYLSHLVVLALVEPRVDGIPGRALALGLALVVGALGGLFVEIPTDRLRRRLMRPKAGQGGSLPVRHPTGVDRPA</sequence>